<keyword evidence="2" id="KW-0731">Sigma factor</keyword>
<dbReference type="Pfam" id="PF04545">
    <property type="entry name" value="Sigma70_r4"/>
    <property type="match status" value="1"/>
</dbReference>
<gene>
    <name evidence="7" type="ORF">FRUB_10536</name>
</gene>
<sequence>MNTTTEPEVVTRRAPRTALLPSYVIHPSFDAKTARKTFEPSELLDHPVDFGDKHMPDDVTRDHARRMHYAAHRLHAAKTPGERARWQQTYFRLRDQIVLGNRKLIYRAVRRRMAVSNRADDMIGDCHIVLIQAVAAYNPWLGIRFSTYAYTCLVRALARMSHRLSTDWLARSMPLEALPDGEPRMKFVAVPSTTGQVRIEEFLRDDHPLLSDREKSIISRRFCLGDESNNQTLEKVGKELGLSKERVRQVQATALDKLRQALTVHSSS</sequence>
<dbReference type="InterPro" id="IPR000943">
    <property type="entry name" value="RNA_pol_sigma70"/>
</dbReference>
<evidence type="ECO:0000259" key="5">
    <source>
        <dbReference type="Pfam" id="PF04542"/>
    </source>
</evidence>
<evidence type="ECO:0000256" key="4">
    <source>
        <dbReference type="ARBA" id="ARBA00023163"/>
    </source>
</evidence>
<feature type="domain" description="RNA polymerase sigma-70 region 4" evidence="6">
    <location>
        <begin position="210"/>
        <end position="260"/>
    </location>
</feature>
<dbReference type="Proteomes" id="UP000214646">
    <property type="component" value="Unassembled WGS sequence"/>
</dbReference>
<evidence type="ECO:0000256" key="1">
    <source>
        <dbReference type="ARBA" id="ARBA00023015"/>
    </source>
</evidence>
<comment type="caution">
    <text evidence="7">The sequence shown here is derived from an EMBL/GenBank/DDBJ whole genome shotgun (WGS) entry which is preliminary data.</text>
</comment>
<keyword evidence="4" id="KW-0804">Transcription</keyword>
<evidence type="ECO:0000256" key="3">
    <source>
        <dbReference type="ARBA" id="ARBA00023125"/>
    </source>
</evidence>
<protein>
    <submittedName>
        <fullName evidence="7">RNA polymerase sigma factor RpoD</fullName>
    </submittedName>
</protein>
<dbReference type="SUPFAM" id="SSF88946">
    <property type="entry name" value="Sigma2 domain of RNA polymerase sigma factors"/>
    <property type="match status" value="1"/>
</dbReference>
<dbReference type="EMBL" id="NIDE01000020">
    <property type="protein sequence ID" value="OWK34565.1"/>
    <property type="molecule type" value="Genomic_DNA"/>
</dbReference>
<proteinExistence type="predicted"/>
<dbReference type="InterPro" id="IPR014284">
    <property type="entry name" value="RNA_pol_sigma-70_dom"/>
</dbReference>
<evidence type="ECO:0000259" key="6">
    <source>
        <dbReference type="Pfam" id="PF04545"/>
    </source>
</evidence>
<keyword evidence="3" id="KW-0238">DNA-binding</keyword>
<reference evidence="8" key="1">
    <citation type="submission" date="2017-06" db="EMBL/GenBank/DDBJ databases">
        <title>Genome analysis of Fimbriiglobus ruber SP5, the first member of the order Planctomycetales with confirmed chitinolytic capability.</title>
        <authorList>
            <person name="Ravin N.V."/>
            <person name="Rakitin A.L."/>
            <person name="Ivanova A.A."/>
            <person name="Beletsky A.V."/>
            <person name="Kulichevskaya I.S."/>
            <person name="Mardanov A.V."/>
            <person name="Dedysh S.N."/>
        </authorList>
    </citation>
    <scope>NUCLEOTIDE SEQUENCE [LARGE SCALE GENOMIC DNA]</scope>
    <source>
        <strain evidence="8">SP5</strain>
    </source>
</reference>
<keyword evidence="8" id="KW-1185">Reference proteome</keyword>
<dbReference type="InterPro" id="IPR013325">
    <property type="entry name" value="RNA_pol_sigma_r2"/>
</dbReference>
<dbReference type="InterPro" id="IPR050239">
    <property type="entry name" value="Sigma-70_RNA_pol_init_factors"/>
</dbReference>
<feature type="domain" description="RNA polymerase sigma-70 region 2" evidence="5">
    <location>
        <begin position="101"/>
        <end position="159"/>
    </location>
</feature>
<dbReference type="RefSeq" id="WP_088260828.1">
    <property type="nucleotide sequence ID" value="NZ_NIDE01000020.1"/>
</dbReference>
<evidence type="ECO:0000256" key="2">
    <source>
        <dbReference type="ARBA" id="ARBA00023082"/>
    </source>
</evidence>
<keyword evidence="1" id="KW-0805">Transcription regulation</keyword>
<dbReference type="InterPro" id="IPR007627">
    <property type="entry name" value="RNA_pol_sigma70_r2"/>
</dbReference>
<dbReference type="NCBIfam" id="TIGR02937">
    <property type="entry name" value="sigma70-ECF"/>
    <property type="match status" value="1"/>
</dbReference>
<dbReference type="CDD" id="cd06171">
    <property type="entry name" value="Sigma70_r4"/>
    <property type="match status" value="1"/>
</dbReference>
<dbReference type="Pfam" id="PF04542">
    <property type="entry name" value="Sigma70_r2"/>
    <property type="match status" value="1"/>
</dbReference>
<dbReference type="GO" id="GO:0003677">
    <property type="term" value="F:DNA binding"/>
    <property type="evidence" value="ECO:0007669"/>
    <property type="project" value="UniProtKB-KW"/>
</dbReference>
<dbReference type="OrthoDB" id="266581at2"/>
<dbReference type="InterPro" id="IPR007630">
    <property type="entry name" value="RNA_pol_sigma70_r4"/>
</dbReference>
<dbReference type="PRINTS" id="PR00046">
    <property type="entry name" value="SIGMA70FCT"/>
</dbReference>
<name>A0A225DDT6_9BACT</name>
<dbReference type="PANTHER" id="PTHR30603:SF47">
    <property type="entry name" value="RNA POLYMERASE SIGMA FACTOR SIGD, CHLOROPLASTIC"/>
    <property type="match status" value="1"/>
</dbReference>
<dbReference type="Gene3D" id="1.10.10.10">
    <property type="entry name" value="Winged helix-like DNA-binding domain superfamily/Winged helix DNA-binding domain"/>
    <property type="match status" value="1"/>
</dbReference>
<evidence type="ECO:0000313" key="8">
    <source>
        <dbReference type="Proteomes" id="UP000214646"/>
    </source>
</evidence>
<organism evidence="7 8">
    <name type="scientific">Fimbriiglobus ruber</name>
    <dbReference type="NCBI Taxonomy" id="1908690"/>
    <lineage>
        <taxon>Bacteria</taxon>
        <taxon>Pseudomonadati</taxon>
        <taxon>Planctomycetota</taxon>
        <taxon>Planctomycetia</taxon>
        <taxon>Gemmatales</taxon>
        <taxon>Gemmataceae</taxon>
        <taxon>Fimbriiglobus</taxon>
    </lineage>
</organism>
<evidence type="ECO:0000313" key="7">
    <source>
        <dbReference type="EMBL" id="OWK34565.1"/>
    </source>
</evidence>
<dbReference type="InterPro" id="IPR013324">
    <property type="entry name" value="RNA_pol_sigma_r3/r4-like"/>
</dbReference>
<dbReference type="AlphaFoldDB" id="A0A225DDT6"/>
<dbReference type="SUPFAM" id="SSF88659">
    <property type="entry name" value="Sigma3 and sigma4 domains of RNA polymerase sigma factors"/>
    <property type="match status" value="1"/>
</dbReference>
<dbReference type="GO" id="GO:0006352">
    <property type="term" value="P:DNA-templated transcription initiation"/>
    <property type="evidence" value="ECO:0007669"/>
    <property type="project" value="InterPro"/>
</dbReference>
<accession>A0A225DDT6</accession>
<dbReference type="GO" id="GO:0016987">
    <property type="term" value="F:sigma factor activity"/>
    <property type="evidence" value="ECO:0007669"/>
    <property type="project" value="UniProtKB-KW"/>
</dbReference>
<dbReference type="PANTHER" id="PTHR30603">
    <property type="entry name" value="RNA POLYMERASE SIGMA FACTOR RPO"/>
    <property type="match status" value="1"/>
</dbReference>
<dbReference type="InterPro" id="IPR036388">
    <property type="entry name" value="WH-like_DNA-bd_sf"/>
</dbReference>
<dbReference type="Gene3D" id="1.20.120.1810">
    <property type="match status" value="1"/>
</dbReference>